<keyword evidence="4" id="KW-0256">Endoplasmic reticulum</keyword>
<keyword evidence="2 9" id="KW-0812">Transmembrane</keyword>
<keyword evidence="3" id="KW-0378">Hydrolase</keyword>
<feature type="transmembrane region" description="Helical" evidence="9">
    <location>
        <begin position="164"/>
        <end position="190"/>
    </location>
</feature>
<dbReference type="EMBL" id="CP017555">
    <property type="protein sequence ID" value="AOW03342.1"/>
    <property type="molecule type" value="Genomic_DNA"/>
</dbReference>
<evidence type="ECO:0000256" key="9">
    <source>
        <dbReference type="SAM" id="Phobius"/>
    </source>
</evidence>
<sequence length="392" mass="42608">MSKPQIVKQETITSPDGLTSTTTTVDSDGVTTTTSTCGTVSTTTVVGPDGTHTASEGDAAFESSFPNLVKIPVGQPQEANGTTPINRRGANPSSSVRNNYKHPDLHSELTAKSFGNGMFSLLDLSLIGLVFSVLILGALVGKIVDHTYFADKRNFLNILFVKNGWLWTTIAFGYIVYETFSGSIGLGVSFGTNTSTGTRTGTTHDGVSETNSDSKANAALKLLVGISAPTPIGQLSRYIIHSLWWLLFTQWFLGIPIMDRFFVATGGKCEYQKENASPITGKTISSASCRRSGGTWIGGYDPSGHCFLLVLSTMFLVYETIPHIKRRPYKLSAKIALGTAALWTWMYFMTSLYFHTFWEKLMGVIFGLLTVQLVYVVIPYLTRPKPSVGSNN</sequence>
<dbReference type="GO" id="GO:0008654">
    <property type="term" value="P:phospholipid biosynthetic process"/>
    <property type="evidence" value="ECO:0007669"/>
    <property type="project" value="TreeGrafter"/>
</dbReference>
<evidence type="ECO:0008006" key="12">
    <source>
        <dbReference type="Google" id="ProtNLM"/>
    </source>
</evidence>
<dbReference type="OrthoDB" id="5579088at2759"/>
<dbReference type="Proteomes" id="UP000182444">
    <property type="component" value="Chromosome 1C"/>
</dbReference>
<dbReference type="Pfam" id="PF10261">
    <property type="entry name" value="FIT"/>
    <property type="match status" value="2"/>
</dbReference>
<feature type="transmembrane region" description="Helical" evidence="9">
    <location>
        <begin position="238"/>
        <end position="258"/>
    </location>
</feature>
<feature type="compositionally biased region" description="Polar residues" evidence="8">
    <location>
        <begin position="77"/>
        <end position="98"/>
    </location>
</feature>
<dbReference type="VEuPathDB" id="FungiDB:YALI1_C33214g"/>
<proteinExistence type="predicted"/>
<feature type="region of interest" description="Disordered" evidence="8">
    <location>
        <begin position="73"/>
        <end position="99"/>
    </location>
</feature>
<gene>
    <name evidence="10" type="ORF">YALI1_C33214g</name>
</gene>
<comment type="subcellular location">
    <subcellularLocation>
        <location evidence="1">Endoplasmic reticulum membrane</location>
        <topology evidence="1">Multi-pass membrane protein</topology>
    </subcellularLocation>
</comment>
<dbReference type="OMA" id="FIIWDNP"/>
<name>A0A1H6PQE1_YARLL</name>
<dbReference type="RefSeq" id="XP_502212.1">
    <property type="nucleotide sequence ID" value="XM_502212.1"/>
</dbReference>
<feature type="region of interest" description="Disordered" evidence="8">
    <location>
        <begin position="1"/>
        <end position="29"/>
    </location>
</feature>
<dbReference type="GeneID" id="2909581"/>
<evidence type="ECO:0000256" key="3">
    <source>
        <dbReference type="ARBA" id="ARBA00022801"/>
    </source>
</evidence>
<feature type="transmembrane region" description="Helical" evidence="9">
    <location>
        <begin position="333"/>
        <end position="355"/>
    </location>
</feature>
<dbReference type="eggNOG" id="KOG3750">
    <property type="taxonomic scope" value="Eukaryota"/>
</dbReference>
<accession>A0A1H6PQE1</accession>
<protein>
    <recommendedName>
        <fullName evidence="12">Inositol phospholipid synthesis and fat-storage-inducing TM-domain-containing protein</fullName>
    </recommendedName>
</protein>
<organism evidence="10 11">
    <name type="scientific">Yarrowia lipolytica</name>
    <name type="common">Candida lipolytica</name>
    <dbReference type="NCBI Taxonomy" id="4952"/>
    <lineage>
        <taxon>Eukaryota</taxon>
        <taxon>Fungi</taxon>
        <taxon>Dikarya</taxon>
        <taxon>Ascomycota</taxon>
        <taxon>Saccharomycotina</taxon>
        <taxon>Dipodascomycetes</taxon>
        <taxon>Dipodascales</taxon>
        <taxon>Dipodascales incertae sedis</taxon>
        <taxon>Yarrowia</taxon>
    </lineage>
</organism>
<evidence type="ECO:0000256" key="6">
    <source>
        <dbReference type="ARBA" id="ARBA00023098"/>
    </source>
</evidence>
<keyword evidence="7 9" id="KW-0472">Membrane</keyword>
<dbReference type="AlphaFoldDB" id="A0A1H6PQE1"/>
<evidence type="ECO:0000313" key="11">
    <source>
        <dbReference type="Proteomes" id="UP000182444"/>
    </source>
</evidence>
<dbReference type="GO" id="GO:0010945">
    <property type="term" value="F:coenzyme A diphosphatase activity"/>
    <property type="evidence" value="ECO:0007669"/>
    <property type="project" value="InterPro"/>
</dbReference>
<reference evidence="10 11" key="1">
    <citation type="journal article" date="2016" name="PLoS ONE">
        <title>Sequence Assembly of Yarrowia lipolytica Strain W29/CLIB89 Shows Transposable Element Diversity.</title>
        <authorList>
            <person name="Magnan C."/>
            <person name="Yu J."/>
            <person name="Chang I."/>
            <person name="Jahn E."/>
            <person name="Kanomata Y."/>
            <person name="Wu J."/>
            <person name="Zeller M."/>
            <person name="Oakes M."/>
            <person name="Baldi P."/>
            <person name="Sandmeyer S."/>
        </authorList>
    </citation>
    <scope>NUCLEOTIDE SEQUENCE [LARGE SCALE GENOMIC DNA]</scope>
    <source>
        <strain evidence="11">CLIB89(W29)</strain>
    </source>
</reference>
<dbReference type="InterPro" id="IPR019388">
    <property type="entry name" value="FIT"/>
</dbReference>
<evidence type="ECO:0000256" key="1">
    <source>
        <dbReference type="ARBA" id="ARBA00004477"/>
    </source>
</evidence>
<evidence type="ECO:0000313" key="10">
    <source>
        <dbReference type="EMBL" id="AOW03342.1"/>
    </source>
</evidence>
<keyword evidence="5 9" id="KW-1133">Transmembrane helix</keyword>
<feature type="transmembrane region" description="Helical" evidence="9">
    <location>
        <begin position="361"/>
        <end position="382"/>
    </location>
</feature>
<evidence type="ECO:0000256" key="2">
    <source>
        <dbReference type="ARBA" id="ARBA00022692"/>
    </source>
</evidence>
<dbReference type="VEuPathDB" id="FungiDB:YALI0_C24145g"/>
<dbReference type="GO" id="GO:0005789">
    <property type="term" value="C:endoplasmic reticulum membrane"/>
    <property type="evidence" value="ECO:0007669"/>
    <property type="project" value="UniProtKB-SubCell"/>
</dbReference>
<evidence type="ECO:0000256" key="8">
    <source>
        <dbReference type="SAM" id="MobiDB-lite"/>
    </source>
</evidence>
<dbReference type="KEGG" id="yli:2909581"/>
<evidence type="ECO:0000256" key="5">
    <source>
        <dbReference type="ARBA" id="ARBA00022989"/>
    </source>
</evidence>
<feature type="transmembrane region" description="Helical" evidence="9">
    <location>
        <begin position="121"/>
        <end position="144"/>
    </location>
</feature>
<keyword evidence="6" id="KW-0443">Lipid metabolism</keyword>
<dbReference type="PANTHER" id="PTHR23129:SF0">
    <property type="entry name" value="ACYL-COENZYME A DIPHOSPHATASE FITM2"/>
    <property type="match status" value="1"/>
</dbReference>
<dbReference type="PANTHER" id="PTHR23129">
    <property type="entry name" value="ACYL-COENZYME A DIPHOSPHATASE FITM2"/>
    <property type="match status" value="1"/>
</dbReference>
<dbReference type="GO" id="GO:0034389">
    <property type="term" value="P:lipid droplet organization"/>
    <property type="evidence" value="ECO:0007669"/>
    <property type="project" value="TreeGrafter"/>
</dbReference>
<evidence type="ECO:0000256" key="7">
    <source>
        <dbReference type="ARBA" id="ARBA00023136"/>
    </source>
</evidence>
<feature type="compositionally biased region" description="Low complexity" evidence="8">
    <location>
        <begin position="11"/>
        <end position="29"/>
    </location>
</feature>
<dbReference type="GO" id="GO:0019915">
    <property type="term" value="P:lipid storage"/>
    <property type="evidence" value="ECO:0007669"/>
    <property type="project" value="InterPro"/>
</dbReference>
<evidence type="ECO:0000256" key="4">
    <source>
        <dbReference type="ARBA" id="ARBA00022824"/>
    </source>
</evidence>